<reference evidence="4" key="1">
    <citation type="submission" date="2015-11" db="EMBL/GenBank/DDBJ databases">
        <title>Genomic diversity of Staphylococcus saprophyticus strains from urinary tract infections, animal surfaces, and fermented foods.</title>
        <authorList>
            <person name="Wolfe B.E."/>
        </authorList>
    </citation>
    <scope>NUCLEOTIDE SEQUENCE [LARGE SCALE GENOMIC DNA]</scope>
    <source>
        <strain evidence="4">738_7</strain>
    </source>
</reference>
<feature type="coiled-coil region" evidence="1">
    <location>
        <begin position="107"/>
        <end position="168"/>
    </location>
</feature>
<keyword evidence="2" id="KW-0812">Transmembrane</keyword>
<dbReference type="EMBL" id="LNPX01000001">
    <property type="protein sequence ID" value="OEK59104.1"/>
    <property type="molecule type" value="Genomic_DNA"/>
</dbReference>
<keyword evidence="2" id="KW-0472">Membrane</keyword>
<dbReference type="Proteomes" id="UP000095464">
    <property type="component" value="Unassembled WGS sequence"/>
</dbReference>
<evidence type="ECO:0000256" key="1">
    <source>
        <dbReference type="SAM" id="Coils"/>
    </source>
</evidence>
<proteinExistence type="predicted"/>
<feature type="transmembrane region" description="Helical" evidence="2">
    <location>
        <begin position="12"/>
        <end position="37"/>
    </location>
</feature>
<protein>
    <submittedName>
        <fullName evidence="3">Uncharacterized protein</fullName>
    </submittedName>
</protein>
<keyword evidence="1" id="KW-0175">Coiled coil</keyword>
<sequence length="195" mass="21889">MKGKKRYNSLTGFIIGGIIGTIVVIGVGVTVLMLTLVNTDSKSDNKVAENKVESVAGDTNKVLKDVMGRNEAKAESNNKAKEKSIFDDMVEGTPEMHDKIKDEFYKAEQKIEDKQNIDENIANIEKKATQFSKQSVNFEDKRKVLAGYETVEENLKEANENVKNNKATDERVIEEANYNLMENQRQIRASIIALD</sequence>
<organism evidence="3 4">
    <name type="scientific">Staphylococcus equorum</name>
    <dbReference type="NCBI Taxonomy" id="246432"/>
    <lineage>
        <taxon>Bacteria</taxon>
        <taxon>Bacillati</taxon>
        <taxon>Bacillota</taxon>
        <taxon>Bacilli</taxon>
        <taxon>Bacillales</taxon>
        <taxon>Staphylococcaceae</taxon>
        <taxon>Staphylococcus</taxon>
    </lineage>
</organism>
<keyword evidence="2" id="KW-1133">Transmembrane helix</keyword>
<dbReference type="AlphaFoldDB" id="A0AAP7IGA6"/>
<comment type="caution">
    <text evidence="3">The sequence shown here is derived from an EMBL/GenBank/DDBJ whole genome shotgun (WGS) entry which is preliminary data.</text>
</comment>
<gene>
    <name evidence="3" type="ORF">ASS94_00120</name>
</gene>
<accession>A0AAP7IGA6</accession>
<dbReference type="RefSeq" id="WP_069854230.1">
    <property type="nucleotide sequence ID" value="NZ_LNPX01000001.1"/>
</dbReference>
<name>A0AAP7IGA6_9STAP</name>
<evidence type="ECO:0000313" key="4">
    <source>
        <dbReference type="Proteomes" id="UP000095464"/>
    </source>
</evidence>
<evidence type="ECO:0000256" key="2">
    <source>
        <dbReference type="SAM" id="Phobius"/>
    </source>
</evidence>
<evidence type="ECO:0000313" key="3">
    <source>
        <dbReference type="EMBL" id="OEK59104.1"/>
    </source>
</evidence>